<feature type="compositionally biased region" description="Basic residues" evidence="6">
    <location>
        <begin position="426"/>
        <end position="439"/>
    </location>
</feature>
<dbReference type="SUPFAM" id="SSF57667">
    <property type="entry name" value="beta-beta-alpha zinc fingers"/>
    <property type="match status" value="1"/>
</dbReference>
<dbReference type="PANTHER" id="PTHR45495:SF1">
    <property type="entry name" value="DNAJ PROTEIN JJJ1 HOMOLOG"/>
    <property type="match status" value="1"/>
</dbReference>
<evidence type="ECO:0000256" key="1">
    <source>
        <dbReference type="ARBA" id="ARBA00022723"/>
    </source>
</evidence>
<evidence type="ECO:0008006" key="11">
    <source>
        <dbReference type="Google" id="ProtNLM"/>
    </source>
</evidence>
<dbReference type="Pfam" id="PF12171">
    <property type="entry name" value="zf-C2H2_jaz"/>
    <property type="match status" value="1"/>
</dbReference>
<feature type="compositionally biased region" description="Basic residues" evidence="6">
    <location>
        <begin position="459"/>
        <end position="473"/>
    </location>
</feature>
<dbReference type="GO" id="GO:0008270">
    <property type="term" value="F:zinc ion binding"/>
    <property type="evidence" value="ECO:0007669"/>
    <property type="project" value="UniProtKB-KW"/>
</dbReference>
<feature type="compositionally biased region" description="Acidic residues" evidence="6">
    <location>
        <begin position="408"/>
        <end position="417"/>
    </location>
</feature>
<feature type="region of interest" description="Disordered" evidence="6">
    <location>
        <begin position="337"/>
        <end position="621"/>
    </location>
</feature>
<evidence type="ECO:0000313" key="10">
    <source>
        <dbReference type="Proteomes" id="UP000249390"/>
    </source>
</evidence>
<dbReference type="SMART" id="SM00271">
    <property type="entry name" value="DnaJ"/>
    <property type="match status" value="1"/>
</dbReference>
<dbReference type="InterPro" id="IPR022755">
    <property type="entry name" value="Znf_C2H2_jaz"/>
</dbReference>
<feature type="compositionally biased region" description="Basic and acidic residues" evidence="6">
    <location>
        <begin position="535"/>
        <end position="552"/>
    </location>
</feature>
<evidence type="ECO:0000259" key="7">
    <source>
        <dbReference type="PROSITE" id="PS50076"/>
    </source>
</evidence>
<dbReference type="Gene3D" id="1.10.287.110">
    <property type="entry name" value="DnaJ domain"/>
    <property type="match status" value="1"/>
</dbReference>
<dbReference type="SMART" id="SM00451">
    <property type="entry name" value="ZnF_U1"/>
    <property type="match status" value="1"/>
</dbReference>
<dbReference type="Gene3D" id="3.30.160.60">
    <property type="entry name" value="Classic Zinc Finger"/>
    <property type="match status" value="1"/>
</dbReference>
<evidence type="ECO:0000259" key="8">
    <source>
        <dbReference type="PROSITE" id="PS50157"/>
    </source>
</evidence>
<evidence type="ECO:0000313" key="9">
    <source>
        <dbReference type="EMBL" id="RAL39137.1"/>
    </source>
</evidence>
<protein>
    <recommendedName>
        <fullName evidence="11">J domain-containing protein</fullName>
    </recommendedName>
</protein>
<proteinExistence type="predicted"/>
<feature type="compositionally biased region" description="Basic and acidic residues" evidence="6">
    <location>
        <begin position="337"/>
        <end position="358"/>
    </location>
</feature>
<evidence type="ECO:0000256" key="6">
    <source>
        <dbReference type="SAM" id="MobiDB-lite"/>
    </source>
</evidence>
<dbReference type="Proteomes" id="UP000249390">
    <property type="component" value="Unassembled WGS sequence"/>
</dbReference>
<reference evidence="9 10" key="1">
    <citation type="submission" date="2018-06" db="EMBL/GenBank/DDBJ databases">
        <title>The Genome of Cuscuta australis (Dodder) Provides Insight into the Evolution of Plant Parasitism.</title>
        <authorList>
            <person name="Liu H."/>
        </authorList>
    </citation>
    <scope>NUCLEOTIDE SEQUENCE [LARGE SCALE GENOMIC DNA]</scope>
    <source>
        <strain evidence="10">cv. Yunnan</strain>
        <tissue evidence="9">Vines</tissue>
    </source>
</reference>
<dbReference type="InterPro" id="IPR036869">
    <property type="entry name" value="J_dom_sf"/>
</dbReference>
<evidence type="ECO:0000256" key="5">
    <source>
        <dbReference type="SAM" id="Coils"/>
    </source>
</evidence>
<accession>A0A328D061</accession>
<dbReference type="EMBL" id="NQVE01000203">
    <property type="protein sequence ID" value="RAL39137.1"/>
    <property type="molecule type" value="Genomic_DNA"/>
</dbReference>
<evidence type="ECO:0000256" key="2">
    <source>
        <dbReference type="ARBA" id="ARBA00022771"/>
    </source>
</evidence>
<dbReference type="InterPro" id="IPR036236">
    <property type="entry name" value="Znf_C2H2_sf"/>
</dbReference>
<dbReference type="PROSITE" id="PS00028">
    <property type="entry name" value="ZINC_FINGER_C2H2_1"/>
    <property type="match status" value="2"/>
</dbReference>
<dbReference type="GO" id="GO:0003676">
    <property type="term" value="F:nucleic acid binding"/>
    <property type="evidence" value="ECO:0007669"/>
    <property type="project" value="InterPro"/>
</dbReference>
<dbReference type="InterPro" id="IPR044648">
    <property type="entry name" value="JJJ1_plant"/>
</dbReference>
<dbReference type="InterPro" id="IPR001623">
    <property type="entry name" value="DnaJ_domain"/>
</dbReference>
<organism evidence="9 10">
    <name type="scientific">Cuscuta australis</name>
    <dbReference type="NCBI Taxonomy" id="267555"/>
    <lineage>
        <taxon>Eukaryota</taxon>
        <taxon>Viridiplantae</taxon>
        <taxon>Streptophyta</taxon>
        <taxon>Embryophyta</taxon>
        <taxon>Tracheophyta</taxon>
        <taxon>Spermatophyta</taxon>
        <taxon>Magnoliopsida</taxon>
        <taxon>eudicotyledons</taxon>
        <taxon>Gunneridae</taxon>
        <taxon>Pentapetalae</taxon>
        <taxon>asterids</taxon>
        <taxon>lamiids</taxon>
        <taxon>Solanales</taxon>
        <taxon>Convolvulaceae</taxon>
        <taxon>Cuscuteae</taxon>
        <taxon>Cuscuta</taxon>
        <taxon>Cuscuta subgen. Grammica</taxon>
        <taxon>Cuscuta sect. Cleistogrammica</taxon>
    </lineage>
</organism>
<dbReference type="InterPro" id="IPR013087">
    <property type="entry name" value="Znf_C2H2_type"/>
</dbReference>
<keyword evidence="10" id="KW-1185">Reference proteome</keyword>
<evidence type="ECO:0000256" key="4">
    <source>
        <dbReference type="PROSITE-ProRule" id="PRU00042"/>
    </source>
</evidence>
<dbReference type="PROSITE" id="PS50157">
    <property type="entry name" value="ZINC_FINGER_C2H2_2"/>
    <property type="match status" value="1"/>
</dbReference>
<dbReference type="CDD" id="cd06257">
    <property type="entry name" value="DnaJ"/>
    <property type="match status" value="1"/>
</dbReference>
<keyword evidence="5" id="KW-0175">Coiled coil</keyword>
<gene>
    <name evidence="9" type="ORF">DM860_011623</name>
</gene>
<feature type="domain" description="C2H2-type" evidence="8">
    <location>
        <begin position="591"/>
        <end position="620"/>
    </location>
</feature>
<feature type="compositionally biased region" description="Basic and acidic residues" evidence="6">
    <location>
        <begin position="495"/>
        <end position="513"/>
    </location>
</feature>
<comment type="caution">
    <text evidence="9">The sequence shown here is derived from an EMBL/GenBank/DDBJ whole genome shotgun (WGS) entry which is preliminary data.</text>
</comment>
<dbReference type="Pfam" id="PF00226">
    <property type="entry name" value="DnaJ"/>
    <property type="match status" value="1"/>
</dbReference>
<name>A0A328D061_9ASTE</name>
<dbReference type="SUPFAM" id="SSF46565">
    <property type="entry name" value="Chaperone J-domain"/>
    <property type="match status" value="1"/>
</dbReference>
<keyword evidence="1" id="KW-0479">Metal-binding</keyword>
<sequence length="621" mass="70825">MAPPPQAKRCLYEVLGVSQVCTAAEIRSAYRKLALQRHPDKLIQTGVPESEATAAFQELLNAYEVLSDPRERSWYDSNRDKILYSGSSNGSNSSSKYDPVPNLFSFFSNSVYSGFSDTGKGFYKVYADVFDQVYRHELNFAKKSGLRSPKEAPLMGNMDSPYAQVTAFYNYWLGFASVMDFCWADRNVVVPEMIRKFRREMEDENTKLRKKARREYNETVRGLAEFVKKRDKRVIQMQAKRIEEMEKKKREGQARKKELEKLKAEKAKMYKEPDWTQVDNVEDEETLDKDVDDKKEELYCIACGKKFKSEKQWKNHEQSKKHKEKIAVLREALSDEDKVLEELDVNERRKEEEQKTPESEESGYFSATDDAVDELREQFEASFGFQGNSDGQESGPPAGKSGCTSDVPDSDDGDEASILEAMVSGHRSRQHMVFSHHSKMKNDDSDLNFMEYNYSQFSGRKRGARNRRNRRAKAGMSVNNETDEVESSGQVAKHTVNDEHRDSDGSADNDAKPKCTVYDENVDTQDPSLQVSTKTKADGHEDDSLQKVEEIPRQAAIGKKADKKKDNNNNNKPKNASKGRKEKATSKRSVSACEKCGEEFESRNKLHNHLGESGHSSLKSR</sequence>
<evidence type="ECO:0000256" key="3">
    <source>
        <dbReference type="ARBA" id="ARBA00022833"/>
    </source>
</evidence>
<keyword evidence="2 4" id="KW-0863">Zinc-finger</keyword>
<feature type="compositionally biased region" description="Basic and acidic residues" evidence="6">
    <location>
        <begin position="595"/>
        <end position="612"/>
    </location>
</feature>
<dbReference type="SMART" id="SM00355">
    <property type="entry name" value="ZnF_C2H2"/>
    <property type="match status" value="2"/>
</dbReference>
<dbReference type="PRINTS" id="PR00625">
    <property type="entry name" value="JDOMAIN"/>
</dbReference>
<dbReference type="AlphaFoldDB" id="A0A328D061"/>
<dbReference type="PANTHER" id="PTHR45495">
    <property type="entry name" value="DNAJ PROTEIN JJJ1 HOMOLOG"/>
    <property type="match status" value="1"/>
</dbReference>
<dbReference type="InterPro" id="IPR018253">
    <property type="entry name" value="DnaJ_domain_CS"/>
</dbReference>
<feature type="domain" description="J" evidence="7">
    <location>
        <begin position="10"/>
        <end position="79"/>
    </location>
</feature>
<dbReference type="Pfam" id="PF21884">
    <property type="entry name" value="ZUO1-like_ZHD"/>
    <property type="match status" value="1"/>
</dbReference>
<feature type="coiled-coil region" evidence="5">
    <location>
        <begin position="194"/>
        <end position="265"/>
    </location>
</feature>
<dbReference type="InterPro" id="IPR054076">
    <property type="entry name" value="ZUO1-like_ZHD"/>
</dbReference>
<dbReference type="InterPro" id="IPR003604">
    <property type="entry name" value="Matrin/U1-like-C_Znf_C2H2"/>
</dbReference>
<dbReference type="PROSITE" id="PS00636">
    <property type="entry name" value="DNAJ_1"/>
    <property type="match status" value="1"/>
</dbReference>
<keyword evidence="3" id="KW-0862">Zinc</keyword>
<dbReference type="PROSITE" id="PS50076">
    <property type="entry name" value="DNAJ_2"/>
    <property type="match status" value="1"/>
</dbReference>
<feature type="compositionally biased region" description="Polar residues" evidence="6">
    <location>
        <begin position="524"/>
        <end position="534"/>
    </location>
</feature>